<evidence type="ECO:0000313" key="3">
    <source>
        <dbReference type="Proteomes" id="UP001321543"/>
    </source>
</evidence>
<dbReference type="SUPFAM" id="SSF56024">
    <property type="entry name" value="Phospholipase D/nuclease"/>
    <property type="match status" value="1"/>
</dbReference>
<organism evidence="2 3">
    <name type="scientific">Microbacterium suwonense</name>
    <dbReference type="NCBI Taxonomy" id="683047"/>
    <lineage>
        <taxon>Bacteria</taxon>
        <taxon>Bacillati</taxon>
        <taxon>Actinomycetota</taxon>
        <taxon>Actinomycetes</taxon>
        <taxon>Micrococcales</taxon>
        <taxon>Microbacteriaceae</taxon>
        <taxon>Microbacterium</taxon>
    </lineage>
</organism>
<dbReference type="SMART" id="SM00155">
    <property type="entry name" value="PLDc"/>
    <property type="match status" value="1"/>
</dbReference>
<dbReference type="Pfam" id="PF13091">
    <property type="entry name" value="PLDc_2"/>
    <property type="match status" value="1"/>
</dbReference>
<dbReference type="CDD" id="cd09176">
    <property type="entry name" value="PLDc_unchar6"/>
    <property type="match status" value="1"/>
</dbReference>
<dbReference type="InterPro" id="IPR059166">
    <property type="entry name" value="PLD-like_cat"/>
</dbReference>
<reference evidence="3" key="1">
    <citation type="journal article" date="2019" name="Int. J. Syst. Evol. Microbiol.">
        <title>The Global Catalogue of Microorganisms (GCM) 10K type strain sequencing project: providing services to taxonomists for standard genome sequencing and annotation.</title>
        <authorList>
            <consortium name="The Broad Institute Genomics Platform"/>
            <consortium name="The Broad Institute Genome Sequencing Center for Infectious Disease"/>
            <person name="Wu L."/>
            <person name="Ma J."/>
        </authorList>
    </citation>
    <scope>NUCLEOTIDE SEQUENCE [LARGE SCALE GENOMIC DNA]</scope>
    <source>
        <strain evidence="3">NBRC 106310</strain>
    </source>
</reference>
<dbReference type="EMBL" id="AP027728">
    <property type="protein sequence ID" value="BDZ39782.1"/>
    <property type="molecule type" value="Genomic_DNA"/>
</dbReference>
<keyword evidence="3" id="KW-1185">Reference proteome</keyword>
<dbReference type="PROSITE" id="PS50035">
    <property type="entry name" value="PLD"/>
    <property type="match status" value="1"/>
</dbReference>
<dbReference type="InterPro" id="IPR001736">
    <property type="entry name" value="PLipase_D/transphosphatidylase"/>
</dbReference>
<dbReference type="InterPro" id="IPR025202">
    <property type="entry name" value="PLD-like_dom"/>
</dbReference>
<name>A0ABM8FVQ2_9MICO</name>
<dbReference type="Gene3D" id="3.30.870.10">
    <property type="entry name" value="Endonuclease Chain A"/>
    <property type="match status" value="1"/>
</dbReference>
<sequence>MLEPQTRATLTEQLTPPTGYQLSHAVGTTFTLDLATALSVPLSFASHHVAADDDTIGILDAVRRVADKMDIFAQAGEISMGAASDLVALLEESVHPVHVNHGLFHPKVWFLEYAAGDHRAYRFLCASRNLTEDHSWDTLVRLDGTFDRGVTHAENAPLADLLEALPRLVVNPLPAERAAALRAFADRLRAVSWELPSNAHALRFHALGIPGADVPDFQGKRALIISPFATEDGLRLLRSDVRTATHLLSRATTLDALPAEAIDEKLSTYVLDEAAIGDDLDPVRLNGLHAKVVIVDRRDGSHVFLGSANATRAAWHSNVEVMVEITGPRSTFGVEATLDALGDLKEEYITEGGVEESEEERAKRRLESMLRDVAAAHFTVRVLPGAPHSLRVWADAGLAATVERASREGISLRWHLLTRADLGATLFAPDEDAAPTVTGVPLTDITPFICMIARDAAGNDRRTIVLAALLDDVPSRKDAIVARQLTDRASFLRLLTLMLELSGNIFNSGENSGAAQFAFGAASGDSDGSGVFEALVRALGKGHQGLDEVRRIIDFVRENDDGRNLLPDGFDVLWSNVWRAYTSLNGARR</sequence>
<dbReference type="Proteomes" id="UP001321543">
    <property type="component" value="Chromosome"/>
</dbReference>
<feature type="domain" description="PLD phosphodiesterase" evidence="1">
    <location>
        <begin position="284"/>
        <end position="314"/>
    </location>
</feature>
<accession>A0ABM8FVQ2</accession>
<proteinExistence type="predicted"/>
<protein>
    <recommendedName>
        <fullName evidence="1">PLD phosphodiesterase domain-containing protein</fullName>
    </recommendedName>
</protein>
<evidence type="ECO:0000259" key="1">
    <source>
        <dbReference type="PROSITE" id="PS50035"/>
    </source>
</evidence>
<gene>
    <name evidence="2" type="ORF">GCM10025863_23960</name>
</gene>
<evidence type="ECO:0000313" key="2">
    <source>
        <dbReference type="EMBL" id="BDZ39782.1"/>
    </source>
</evidence>